<keyword evidence="3" id="KW-1185">Reference proteome</keyword>
<sequence>MSQFFTIHPENPQPRLIKQAATILRDGGVVALPTDSSYALACHLGDKSAQDKIRTIRAVDDKHHFTLLCRDLSEIAVYARIDNQQFRLLKANTPGSYTFILEATREVPKRLQHPKRNTIGLRVPDHPITLALLAELDEPLLSMTLIMPGETMPMHEADTIRDELEHQLDLIVDAGACGIEPTTVIDLTHGEPQLMRAGRGALSPFGLD</sequence>
<name>A0A809RHC0_9PROT</name>
<dbReference type="InterPro" id="IPR052532">
    <property type="entry name" value="SUA5_domain"/>
</dbReference>
<organism evidence="2 3">
    <name type="scientific">Sulfuriferula nivalis</name>
    <dbReference type="NCBI Taxonomy" id="2675298"/>
    <lineage>
        <taxon>Bacteria</taxon>
        <taxon>Pseudomonadati</taxon>
        <taxon>Pseudomonadota</taxon>
        <taxon>Betaproteobacteria</taxon>
        <taxon>Nitrosomonadales</taxon>
        <taxon>Sulfuricellaceae</taxon>
        <taxon>Sulfuriferula</taxon>
    </lineage>
</organism>
<accession>A0A809RHC0</accession>
<feature type="domain" description="YrdC-like" evidence="1">
    <location>
        <begin position="14"/>
        <end position="200"/>
    </location>
</feature>
<dbReference type="RefSeq" id="WP_162084854.1">
    <property type="nucleotide sequence ID" value="NZ_AP021881.1"/>
</dbReference>
<dbReference type="PROSITE" id="PS51163">
    <property type="entry name" value="YRDC"/>
    <property type="match status" value="1"/>
</dbReference>
<evidence type="ECO:0000313" key="3">
    <source>
        <dbReference type="Proteomes" id="UP000463939"/>
    </source>
</evidence>
<dbReference type="KEGG" id="sniv:SFSGTM_17340"/>
<dbReference type="PANTHER" id="PTHR42828:SF3">
    <property type="entry name" value="THREONYLCARBAMOYL-AMP SYNTHASE"/>
    <property type="match status" value="1"/>
</dbReference>
<dbReference type="PANTHER" id="PTHR42828">
    <property type="entry name" value="DHBP SYNTHASE RIBB-LIKE ALPHA/BETA DOMAIN-CONTAINING PROTEIN"/>
    <property type="match status" value="1"/>
</dbReference>
<dbReference type="EMBL" id="AP021881">
    <property type="protein sequence ID" value="BBP01026.1"/>
    <property type="molecule type" value="Genomic_DNA"/>
</dbReference>
<gene>
    <name evidence="2" type="ORF">SFSGTM_17340</name>
</gene>
<proteinExistence type="predicted"/>
<dbReference type="SUPFAM" id="SSF55821">
    <property type="entry name" value="YrdC/RibB"/>
    <property type="match status" value="1"/>
</dbReference>
<protein>
    <submittedName>
        <fullName evidence="2">Threonylcarbamoyl-AMP synthase</fullName>
    </submittedName>
</protein>
<reference evidence="3" key="1">
    <citation type="submission" date="2019-11" db="EMBL/GenBank/DDBJ databases">
        <title>Isolation and characterization of a novel species in the genus Sulfuriferula.</title>
        <authorList>
            <person name="Mochizuki J."/>
            <person name="Kojima H."/>
            <person name="Fukui M."/>
        </authorList>
    </citation>
    <scope>NUCLEOTIDE SEQUENCE [LARGE SCALE GENOMIC DNA]</scope>
    <source>
        <strain evidence="3">SGTM</strain>
    </source>
</reference>
<dbReference type="AlphaFoldDB" id="A0A809RHC0"/>
<dbReference type="GO" id="GO:0003725">
    <property type="term" value="F:double-stranded RNA binding"/>
    <property type="evidence" value="ECO:0007669"/>
    <property type="project" value="InterPro"/>
</dbReference>
<dbReference type="NCBIfam" id="TIGR00057">
    <property type="entry name" value="L-threonylcarbamoyladenylate synthase"/>
    <property type="match status" value="1"/>
</dbReference>
<dbReference type="Proteomes" id="UP000463939">
    <property type="component" value="Chromosome"/>
</dbReference>
<dbReference type="InterPro" id="IPR017945">
    <property type="entry name" value="DHBP_synth_RibB-like_a/b_dom"/>
</dbReference>
<evidence type="ECO:0000313" key="2">
    <source>
        <dbReference type="EMBL" id="BBP01026.1"/>
    </source>
</evidence>
<dbReference type="Pfam" id="PF01300">
    <property type="entry name" value="Sua5_yciO_yrdC"/>
    <property type="match status" value="1"/>
</dbReference>
<evidence type="ECO:0000259" key="1">
    <source>
        <dbReference type="PROSITE" id="PS51163"/>
    </source>
</evidence>
<dbReference type="InterPro" id="IPR006070">
    <property type="entry name" value="Sua5-like_dom"/>
</dbReference>
<dbReference type="Gene3D" id="3.90.870.10">
    <property type="entry name" value="DHBP synthase"/>
    <property type="match status" value="1"/>
</dbReference>